<dbReference type="Pfam" id="PF00672">
    <property type="entry name" value="HAMP"/>
    <property type="match status" value="1"/>
</dbReference>
<evidence type="ECO:0000256" key="12">
    <source>
        <dbReference type="ARBA" id="ARBA00023012"/>
    </source>
</evidence>
<protein>
    <recommendedName>
        <fullName evidence="3">histidine kinase</fullName>
        <ecNumber evidence="3">2.7.13.3</ecNumber>
    </recommendedName>
</protein>
<dbReference type="EMBL" id="JACRTK010000001">
    <property type="protein sequence ID" value="MBC8589557.1"/>
    <property type="molecule type" value="Genomic_DNA"/>
</dbReference>
<evidence type="ECO:0000256" key="11">
    <source>
        <dbReference type="ARBA" id="ARBA00022989"/>
    </source>
</evidence>
<evidence type="ECO:0000256" key="9">
    <source>
        <dbReference type="ARBA" id="ARBA00022777"/>
    </source>
</evidence>
<feature type="transmembrane region" description="Helical" evidence="14">
    <location>
        <begin position="165"/>
        <end position="188"/>
    </location>
</feature>
<dbReference type="InterPro" id="IPR005467">
    <property type="entry name" value="His_kinase_dom"/>
</dbReference>
<dbReference type="AlphaFoldDB" id="A0A926IGG3"/>
<dbReference type="CDD" id="cd06225">
    <property type="entry name" value="HAMP"/>
    <property type="match status" value="1"/>
</dbReference>
<dbReference type="Proteomes" id="UP000601522">
    <property type="component" value="Unassembled WGS sequence"/>
</dbReference>
<evidence type="ECO:0000256" key="10">
    <source>
        <dbReference type="ARBA" id="ARBA00022840"/>
    </source>
</evidence>
<name>A0A926IGG3_9FIRM</name>
<keyword evidence="10" id="KW-0067">ATP-binding</keyword>
<evidence type="ECO:0000259" key="16">
    <source>
        <dbReference type="PROSITE" id="PS50885"/>
    </source>
</evidence>
<dbReference type="InterPro" id="IPR003660">
    <property type="entry name" value="HAMP_dom"/>
</dbReference>
<evidence type="ECO:0000313" key="18">
    <source>
        <dbReference type="Proteomes" id="UP000601522"/>
    </source>
</evidence>
<evidence type="ECO:0000256" key="6">
    <source>
        <dbReference type="ARBA" id="ARBA00022679"/>
    </source>
</evidence>
<keyword evidence="6" id="KW-0808">Transferase</keyword>
<dbReference type="EC" id="2.7.13.3" evidence="3"/>
<dbReference type="InterPro" id="IPR004358">
    <property type="entry name" value="Sig_transdc_His_kin-like_C"/>
</dbReference>
<keyword evidence="4" id="KW-1003">Cell membrane</keyword>
<dbReference type="CDD" id="cd00075">
    <property type="entry name" value="HATPase"/>
    <property type="match status" value="1"/>
</dbReference>
<dbReference type="GO" id="GO:0005524">
    <property type="term" value="F:ATP binding"/>
    <property type="evidence" value="ECO:0007669"/>
    <property type="project" value="UniProtKB-KW"/>
</dbReference>
<dbReference type="InterPro" id="IPR003594">
    <property type="entry name" value="HATPase_dom"/>
</dbReference>
<dbReference type="GO" id="GO:0005886">
    <property type="term" value="C:plasma membrane"/>
    <property type="evidence" value="ECO:0007669"/>
    <property type="project" value="UniProtKB-SubCell"/>
</dbReference>
<dbReference type="SMART" id="SM00304">
    <property type="entry name" value="HAMP"/>
    <property type="match status" value="1"/>
</dbReference>
<evidence type="ECO:0000256" key="8">
    <source>
        <dbReference type="ARBA" id="ARBA00022741"/>
    </source>
</evidence>
<gene>
    <name evidence="17" type="ORF">H8689_00160</name>
</gene>
<comment type="catalytic activity">
    <reaction evidence="1">
        <text>ATP + protein L-histidine = ADP + protein N-phospho-L-histidine.</text>
        <dbReference type="EC" id="2.7.13.3"/>
    </reaction>
</comment>
<reference evidence="17 18" key="1">
    <citation type="submission" date="2020-08" db="EMBL/GenBank/DDBJ databases">
        <title>Genome public.</title>
        <authorList>
            <person name="Liu C."/>
            <person name="Sun Q."/>
        </authorList>
    </citation>
    <scope>NUCLEOTIDE SEQUENCE [LARGE SCALE GENOMIC DNA]</scope>
    <source>
        <strain evidence="17 18">NSJ-26</strain>
    </source>
</reference>
<dbReference type="Gene3D" id="1.10.287.130">
    <property type="match status" value="1"/>
</dbReference>
<dbReference type="Pfam" id="PF02518">
    <property type="entry name" value="HATPase_c"/>
    <property type="match status" value="1"/>
</dbReference>
<dbReference type="SMART" id="SM00387">
    <property type="entry name" value="HATPase_c"/>
    <property type="match status" value="1"/>
</dbReference>
<comment type="subcellular location">
    <subcellularLocation>
        <location evidence="2">Cell membrane</location>
        <topology evidence="2">Multi-pass membrane protein</topology>
    </subcellularLocation>
</comment>
<evidence type="ECO:0000256" key="7">
    <source>
        <dbReference type="ARBA" id="ARBA00022692"/>
    </source>
</evidence>
<dbReference type="InterPro" id="IPR036890">
    <property type="entry name" value="HATPase_C_sf"/>
</dbReference>
<evidence type="ECO:0000256" key="14">
    <source>
        <dbReference type="SAM" id="Phobius"/>
    </source>
</evidence>
<organism evidence="17 18">
    <name type="scientific">Wansuia hejianensis</name>
    <dbReference type="NCBI Taxonomy" id="2763667"/>
    <lineage>
        <taxon>Bacteria</taxon>
        <taxon>Bacillati</taxon>
        <taxon>Bacillota</taxon>
        <taxon>Clostridia</taxon>
        <taxon>Lachnospirales</taxon>
        <taxon>Lachnospiraceae</taxon>
        <taxon>Wansuia</taxon>
    </lineage>
</organism>
<dbReference type="RefSeq" id="WP_249322380.1">
    <property type="nucleotide sequence ID" value="NZ_JACRTK010000001.1"/>
</dbReference>
<keyword evidence="7 14" id="KW-0812">Transmembrane</keyword>
<keyword evidence="5" id="KW-0597">Phosphoprotein</keyword>
<keyword evidence="8" id="KW-0547">Nucleotide-binding</keyword>
<dbReference type="CDD" id="cd00082">
    <property type="entry name" value="HisKA"/>
    <property type="match status" value="1"/>
</dbReference>
<feature type="transmembrane region" description="Helical" evidence="14">
    <location>
        <begin position="12"/>
        <end position="28"/>
    </location>
</feature>
<evidence type="ECO:0000256" key="13">
    <source>
        <dbReference type="ARBA" id="ARBA00023136"/>
    </source>
</evidence>
<feature type="domain" description="Histidine kinase" evidence="15">
    <location>
        <begin position="249"/>
        <end position="463"/>
    </location>
</feature>
<dbReference type="SUPFAM" id="SSF158472">
    <property type="entry name" value="HAMP domain-like"/>
    <property type="match status" value="1"/>
</dbReference>
<evidence type="ECO:0000259" key="15">
    <source>
        <dbReference type="PROSITE" id="PS50109"/>
    </source>
</evidence>
<keyword evidence="18" id="KW-1185">Reference proteome</keyword>
<comment type="caution">
    <text evidence="17">The sequence shown here is derived from an EMBL/GenBank/DDBJ whole genome shotgun (WGS) entry which is preliminary data.</text>
</comment>
<dbReference type="PROSITE" id="PS50109">
    <property type="entry name" value="HIS_KIN"/>
    <property type="match status" value="1"/>
</dbReference>
<keyword evidence="9 17" id="KW-0418">Kinase</keyword>
<dbReference type="GO" id="GO:0000155">
    <property type="term" value="F:phosphorelay sensor kinase activity"/>
    <property type="evidence" value="ECO:0007669"/>
    <property type="project" value="InterPro"/>
</dbReference>
<keyword evidence="12" id="KW-0902">Two-component regulatory system</keyword>
<dbReference type="PROSITE" id="PS50885">
    <property type="entry name" value="HAMP"/>
    <property type="match status" value="1"/>
</dbReference>
<dbReference type="Gene3D" id="6.10.340.10">
    <property type="match status" value="1"/>
</dbReference>
<evidence type="ECO:0000256" key="5">
    <source>
        <dbReference type="ARBA" id="ARBA00022553"/>
    </source>
</evidence>
<feature type="domain" description="HAMP" evidence="16">
    <location>
        <begin position="189"/>
        <end position="241"/>
    </location>
</feature>
<keyword evidence="13 14" id="KW-0472">Membrane</keyword>
<keyword evidence="11 14" id="KW-1133">Transmembrane helix</keyword>
<evidence type="ECO:0000256" key="2">
    <source>
        <dbReference type="ARBA" id="ARBA00004651"/>
    </source>
</evidence>
<dbReference type="Pfam" id="PF00512">
    <property type="entry name" value="HisKA"/>
    <property type="match status" value="1"/>
</dbReference>
<evidence type="ECO:0000256" key="3">
    <source>
        <dbReference type="ARBA" id="ARBA00012438"/>
    </source>
</evidence>
<sequence>MKNSIKTRLVKSFMLIIIITVLILEIVLSKAVKDYYYKSLEDLLTSQIEYSTDFYSRYFSSYTIEDIISDDIDIFLRHSDVQVQIISLEGKLLMDSIGVDIESSIRTPDVVKALDGEKGVWTGNVSYDIEPVMAVSIPLISKDESIGVIRFISSLKETDKVIGKIIILLAAVGIIVVTISGVVSIFLANSIVKPLIEVTEVAGKMADGQLKIRSHTALDDEIGRLSDTLNYMADEILKREQIKNDFISSISHELRTPLTSIKGWAITLQSGDMVEDELLTDGLKIIENESDRLSLMVEELLDFSRFISGRISLQKELFDIRNTLILFQKQCMPRAVENKIKFTLKIEEQIHMMIGDENRIKQVIINLVDNAFKFTGEGGEVILSAYRKDDWVVLEVEDNGVGIPKEDLPNVKEKFYKGKNSGSHTGLGLSICDEIIKLHDGKMEIESEINHGTIVRAILPYREEEI</sequence>
<proteinExistence type="predicted"/>
<evidence type="ECO:0000256" key="1">
    <source>
        <dbReference type="ARBA" id="ARBA00000085"/>
    </source>
</evidence>
<evidence type="ECO:0000256" key="4">
    <source>
        <dbReference type="ARBA" id="ARBA00022475"/>
    </source>
</evidence>
<dbReference type="PANTHER" id="PTHR45528:SF1">
    <property type="entry name" value="SENSOR HISTIDINE KINASE CPXA"/>
    <property type="match status" value="1"/>
</dbReference>
<dbReference type="SMART" id="SM00388">
    <property type="entry name" value="HisKA"/>
    <property type="match status" value="1"/>
</dbReference>
<accession>A0A926IGG3</accession>
<dbReference type="InterPro" id="IPR036097">
    <property type="entry name" value="HisK_dim/P_sf"/>
</dbReference>
<dbReference type="FunFam" id="1.10.287.130:FF:000001">
    <property type="entry name" value="Two-component sensor histidine kinase"/>
    <property type="match status" value="1"/>
</dbReference>
<dbReference type="InterPro" id="IPR050398">
    <property type="entry name" value="HssS/ArlS-like"/>
</dbReference>
<dbReference type="PRINTS" id="PR00344">
    <property type="entry name" value="BCTRLSENSOR"/>
</dbReference>
<dbReference type="InterPro" id="IPR003661">
    <property type="entry name" value="HisK_dim/P_dom"/>
</dbReference>
<dbReference type="PANTHER" id="PTHR45528">
    <property type="entry name" value="SENSOR HISTIDINE KINASE CPXA"/>
    <property type="match status" value="1"/>
</dbReference>
<dbReference type="SUPFAM" id="SSF55874">
    <property type="entry name" value="ATPase domain of HSP90 chaperone/DNA topoisomerase II/histidine kinase"/>
    <property type="match status" value="1"/>
</dbReference>
<dbReference type="Gene3D" id="3.30.565.10">
    <property type="entry name" value="Histidine kinase-like ATPase, C-terminal domain"/>
    <property type="match status" value="1"/>
</dbReference>
<dbReference type="SUPFAM" id="SSF47384">
    <property type="entry name" value="Homodimeric domain of signal transducing histidine kinase"/>
    <property type="match status" value="1"/>
</dbReference>
<evidence type="ECO:0000313" key="17">
    <source>
        <dbReference type="EMBL" id="MBC8589557.1"/>
    </source>
</evidence>